<dbReference type="EC" id="2.4.99.12" evidence="3 10"/>
<dbReference type="InterPro" id="IPR039901">
    <property type="entry name" value="Kdotransferase"/>
</dbReference>
<evidence type="ECO:0000256" key="1">
    <source>
        <dbReference type="ARBA" id="ARBA00003394"/>
    </source>
</evidence>
<evidence type="ECO:0000256" key="6">
    <source>
        <dbReference type="ARBA" id="ARBA00031445"/>
    </source>
</evidence>
<keyword evidence="10" id="KW-0448">Lipopolysaccharide biosynthesis</keyword>
<dbReference type="Gene3D" id="3.40.50.2000">
    <property type="entry name" value="Glycogen Phosphorylase B"/>
    <property type="match status" value="1"/>
</dbReference>
<feature type="site" description="Transition state stabilizer" evidence="9">
    <location>
        <position position="114"/>
    </location>
</feature>
<dbReference type="RefSeq" id="WP_114075727.1">
    <property type="nucleotide sequence ID" value="NZ_CP030918.1"/>
</dbReference>
<evidence type="ECO:0000256" key="3">
    <source>
        <dbReference type="ARBA" id="ARBA00012621"/>
    </source>
</evidence>
<evidence type="ECO:0000259" key="11">
    <source>
        <dbReference type="Pfam" id="PF04413"/>
    </source>
</evidence>
<dbReference type="UniPathway" id="UPA00958"/>
<dbReference type="GO" id="GO:0043842">
    <property type="term" value="F:Kdo transferase activity"/>
    <property type="evidence" value="ECO:0007669"/>
    <property type="project" value="UniProtKB-EC"/>
</dbReference>
<evidence type="ECO:0000256" key="10">
    <source>
        <dbReference type="RuleBase" id="RU365103"/>
    </source>
</evidence>
<dbReference type="KEGG" id="pars:DRW48_06640"/>
<evidence type="ECO:0000256" key="2">
    <source>
        <dbReference type="ARBA" id="ARBA00004713"/>
    </source>
</evidence>
<reference evidence="13" key="1">
    <citation type="submission" date="2018-07" db="EMBL/GenBank/DDBJ databases">
        <title>Genome sequencing of Paracoccus sp. SC2-6.</title>
        <authorList>
            <person name="Heo J."/>
            <person name="Kim S.-J."/>
            <person name="Kwon S.-W."/>
        </authorList>
    </citation>
    <scope>NUCLEOTIDE SEQUENCE [LARGE SCALE GENOMIC DNA]</scope>
    <source>
        <strain evidence="13">SC2-6</strain>
    </source>
</reference>
<feature type="domain" description="3-deoxy-D-manno-octulosonic-acid transferase N-terminal" evidence="11">
    <location>
        <begin position="24"/>
        <end position="193"/>
    </location>
</feature>
<accession>A0A344PJ56</accession>
<proteinExistence type="inferred from homology"/>
<feature type="active site" description="Proton acceptor" evidence="8">
    <location>
        <position position="50"/>
    </location>
</feature>
<evidence type="ECO:0000313" key="13">
    <source>
        <dbReference type="Proteomes" id="UP000252023"/>
    </source>
</evidence>
<dbReference type="AlphaFoldDB" id="A0A344PJ56"/>
<feature type="site" description="Transition state stabilizer" evidence="9">
    <location>
        <position position="192"/>
    </location>
</feature>
<dbReference type="InterPro" id="IPR007507">
    <property type="entry name" value="Glycos_transf_N"/>
</dbReference>
<keyword evidence="13" id="KW-1185">Reference proteome</keyword>
<evidence type="ECO:0000256" key="9">
    <source>
        <dbReference type="PIRSR" id="PIRSR639901-2"/>
    </source>
</evidence>
<dbReference type="GO" id="GO:0005886">
    <property type="term" value="C:plasma membrane"/>
    <property type="evidence" value="ECO:0007669"/>
    <property type="project" value="UniProtKB-SubCell"/>
</dbReference>
<comment type="function">
    <text evidence="1 10">Involved in lipopolysaccharide (LPS) biosynthesis. Catalyzes the transfer of 3-deoxy-D-manno-octulosonate (Kdo) residue(s) from CMP-Kdo to lipid IV(A), the tetraacyldisaccharide-1,4'-bisphosphate precursor of lipid A.</text>
</comment>
<evidence type="ECO:0000256" key="8">
    <source>
        <dbReference type="PIRSR" id="PIRSR639901-1"/>
    </source>
</evidence>
<dbReference type="SUPFAM" id="SSF53756">
    <property type="entry name" value="UDP-Glycosyltransferase/glycogen phosphorylase"/>
    <property type="match status" value="1"/>
</dbReference>
<dbReference type="EMBL" id="CP030918">
    <property type="protein sequence ID" value="AXC49411.1"/>
    <property type="molecule type" value="Genomic_DNA"/>
</dbReference>
<dbReference type="GO" id="GO:0009245">
    <property type="term" value="P:lipid A biosynthetic process"/>
    <property type="evidence" value="ECO:0007669"/>
    <property type="project" value="TreeGrafter"/>
</dbReference>
<comment type="pathway">
    <text evidence="2 10">Bacterial outer membrane biogenesis; LPS core biosynthesis.</text>
</comment>
<sequence>MIYRSLTQIAGVGARLLAPVAGENFRARLGLGLPALPAGGIWLHGASVGEIASAATLIAGLRERHEVFVTANTPTGWDTALALGVRAGLAPLDTPQAVAAFLDRLKPRLAITIENELWPNRSAALARRGVPQVVLGARLSQRSAQRWARLDGLIRPMLGRLKAVSVQDYASEARLLALGLPHAALLPRANLKLMAPAQTMPLPPGPERALTVLAASTHAGEEALILDAVTALRARGVPLRLIVAPRHPQRFDEVTALMAARGLPPARRSAGAGPKAPVLLADSMGEMPQWYAAAGICLTGGSLVEKGGHTPWEPAAQSCAILHGPHVANFAGDYATLDGAGAAVPVTTATLADVLGRLLGQPQLQTSLGAKARAILIESAGDPSQLIEMIDTFATG</sequence>
<dbReference type="Pfam" id="PF04413">
    <property type="entry name" value="Glycos_transf_N"/>
    <property type="match status" value="1"/>
</dbReference>
<keyword evidence="5 10" id="KW-0808">Transferase</keyword>
<evidence type="ECO:0000256" key="7">
    <source>
        <dbReference type="ARBA" id="ARBA00049183"/>
    </source>
</evidence>
<name>A0A344PJ56_9RHOB</name>
<comment type="catalytic activity">
    <reaction evidence="7 10">
        <text>lipid IVA (E. coli) + CMP-3-deoxy-beta-D-manno-octulosonate = alpha-Kdo-(2-&gt;6)-lipid IVA (E. coli) + CMP + H(+)</text>
        <dbReference type="Rhea" id="RHEA:28066"/>
        <dbReference type="ChEBI" id="CHEBI:15378"/>
        <dbReference type="ChEBI" id="CHEBI:58603"/>
        <dbReference type="ChEBI" id="CHEBI:60364"/>
        <dbReference type="ChEBI" id="CHEBI:60377"/>
        <dbReference type="ChEBI" id="CHEBI:85987"/>
        <dbReference type="EC" id="2.4.99.12"/>
    </reaction>
</comment>
<evidence type="ECO:0000256" key="5">
    <source>
        <dbReference type="ARBA" id="ARBA00022679"/>
    </source>
</evidence>
<dbReference type="Gene3D" id="3.40.50.11720">
    <property type="entry name" value="3-Deoxy-D-manno-octulosonic-acid transferase, N-terminal domain"/>
    <property type="match status" value="1"/>
</dbReference>
<protein>
    <recommendedName>
        <fullName evidence="4 10">3-deoxy-D-manno-octulosonic acid transferase</fullName>
        <shortName evidence="10">Kdo transferase</shortName>
        <ecNumber evidence="3 10">2.4.99.12</ecNumber>
    </recommendedName>
    <alternativeName>
        <fullName evidence="6 10">Lipid IV(A) 3-deoxy-D-manno-octulosonic acid transferase</fullName>
    </alternativeName>
</protein>
<dbReference type="PANTHER" id="PTHR42755">
    <property type="entry name" value="3-DEOXY-MANNO-OCTULOSONATE CYTIDYLYLTRANSFERASE"/>
    <property type="match status" value="1"/>
</dbReference>
<dbReference type="GO" id="GO:0009244">
    <property type="term" value="P:lipopolysaccharide core region biosynthetic process"/>
    <property type="evidence" value="ECO:0007669"/>
    <property type="project" value="UniProtKB-UniRule"/>
</dbReference>
<evidence type="ECO:0000256" key="4">
    <source>
        <dbReference type="ARBA" id="ARBA00019077"/>
    </source>
</evidence>
<keyword evidence="10" id="KW-0472">Membrane</keyword>
<evidence type="ECO:0000313" key="12">
    <source>
        <dbReference type="EMBL" id="AXC49411.1"/>
    </source>
</evidence>
<gene>
    <name evidence="12" type="ORF">DRW48_06640</name>
</gene>
<organism evidence="12 13">
    <name type="scientific">Paracoccus suum</name>
    <dbReference type="NCBI Taxonomy" id="2259340"/>
    <lineage>
        <taxon>Bacteria</taxon>
        <taxon>Pseudomonadati</taxon>
        <taxon>Pseudomonadota</taxon>
        <taxon>Alphaproteobacteria</taxon>
        <taxon>Rhodobacterales</taxon>
        <taxon>Paracoccaceae</taxon>
        <taxon>Paracoccus</taxon>
    </lineage>
</organism>
<keyword evidence="10" id="KW-1003">Cell membrane</keyword>
<dbReference type="InterPro" id="IPR038107">
    <property type="entry name" value="Glycos_transf_N_sf"/>
</dbReference>
<dbReference type="Proteomes" id="UP000252023">
    <property type="component" value="Chromosome"/>
</dbReference>
<comment type="similarity">
    <text evidence="10">Belongs to the glycosyltransferase group 1 family.</text>
</comment>
<dbReference type="OrthoDB" id="9789797at2"/>
<comment type="subcellular location">
    <subcellularLocation>
        <location evidence="10">Cell membrane</location>
    </subcellularLocation>
</comment>
<dbReference type="PANTHER" id="PTHR42755:SF1">
    <property type="entry name" value="3-DEOXY-D-MANNO-OCTULOSONIC ACID TRANSFERASE, MITOCHONDRIAL-RELATED"/>
    <property type="match status" value="1"/>
</dbReference>